<keyword evidence="3" id="KW-1185">Reference proteome</keyword>
<sequence>MVDDIRCEEKFTTKNQWHVISGIPEFQNLDIRGMGNNENSGDKYNSRNSIDEDILNKFNTAEDEST</sequence>
<dbReference type="AlphaFoldDB" id="A0A9N9AJ55"/>
<organism evidence="2 3">
    <name type="scientific">Dentiscutata erythropus</name>
    <dbReference type="NCBI Taxonomy" id="1348616"/>
    <lineage>
        <taxon>Eukaryota</taxon>
        <taxon>Fungi</taxon>
        <taxon>Fungi incertae sedis</taxon>
        <taxon>Mucoromycota</taxon>
        <taxon>Glomeromycotina</taxon>
        <taxon>Glomeromycetes</taxon>
        <taxon>Diversisporales</taxon>
        <taxon>Gigasporaceae</taxon>
        <taxon>Dentiscutata</taxon>
    </lineage>
</organism>
<reference evidence="2" key="1">
    <citation type="submission" date="2021-06" db="EMBL/GenBank/DDBJ databases">
        <authorList>
            <person name="Kallberg Y."/>
            <person name="Tangrot J."/>
            <person name="Rosling A."/>
        </authorList>
    </citation>
    <scope>NUCLEOTIDE SEQUENCE</scope>
    <source>
        <strain evidence="2">MA453B</strain>
    </source>
</reference>
<protein>
    <submittedName>
        <fullName evidence="2">19440_t:CDS:1</fullName>
    </submittedName>
</protein>
<comment type="caution">
    <text evidence="2">The sequence shown here is derived from an EMBL/GenBank/DDBJ whole genome shotgun (WGS) entry which is preliminary data.</text>
</comment>
<feature type="region of interest" description="Disordered" evidence="1">
    <location>
        <begin position="32"/>
        <end position="66"/>
    </location>
</feature>
<evidence type="ECO:0000313" key="2">
    <source>
        <dbReference type="EMBL" id="CAG8532797.1"/>
    </source>
</evidence>
<proteinExistence type="predicted"/>
<dbReference type="EMBL" id="CAJVPY010001697">
    <property type="protein sequence ID" value="CAG8532797.1"/>
    <property type="molecule type" value="Genomic_DNA"/>
</dbReference>
<evidence type="ECO:0000313" key="3">
    <source>
        <dbReference type="Proteomes" id="UP000789405"/>
    </source>
</evidence>
<dbReference type="Proteomes" id="UP000789405">
    <property type="component" value="Unassembled WGS sequence"/>
</dbReference>
<evidence type="ECO:0000256" key="1">
    <source>
        <dbReference type="SAM" id="MobiDB-lite"/>
    </source>
</evidence>
<name>A0A9N9AJ55_9GLOM</name>
<accession>A0A9N9AJ55</accession>
<gene>
    <name evidence="2" type="ORF">DERYTH_LOCUS4427</name>
</gene>